<dbReference type="PROSITE" id="PS51332">
    <property type="entry name" value="B12_BINDING"/>
    <property type="match status" value="1"/>
</dbReference>
<dbReference type="InterPro" id="IPR007197">
    <property type="entry name" value="rSAM"/>
</dbReference>
<keyword evidence="3" id="KW-0479">Metal-binding</keyword>
<evidence type="ECO:0000256" key="5">
    <source>
        <dbReference type="ARBA" id="ARBA00023014"/>
    </source>
</evidence>
<protein>
    <recommendedName>
        <fullName evidence="10">Radical SAM superfamily enzyme YgiQ, UPF0313 family</fullName>
    </recommendedName>
</protein>
<keyword evidence="9" id="KW-1185">Reference proteome</keyword>
<dbReference type="PANTHER" id="PTHR43409:SF16">
    <property type="entry name" value="SLR0320 PROTEIN"/>
    <property type="match status" value="1"/>
</dbReference>
<dbReference type="SFLD" id="SFLDS00029">
    <property type="entry name" value="Radical_SAM"/>
    <property type="match status" value="2"/>
</dbReference>
<dbReference type="InterPro" id="IPR058240">
    <property type="entry name" value="rSAM_sf"/>
</dbReference>
<evidence type="ECO:0000259" key="6">
    <source>
        <dbReference type="PROSITE" id="PS51332"/>
    </source>
</evidence>
<dbReference type="GO" id="GO:0003824">
    <property type="term" value="F:catalytic activity"/>
    <property type="evidence" value="ECO:0007669"/>
    <property type="project" value="InterPro"/>
</dbReference>
<dbReference type="EMBL" id="BOPG01000053">
    <property type="protein sequence ID" value="GIJ60401.1"/>
    <property type="molecule type" value="Genomic_DNA"/>
</dbReference>
<accession>A0A8J4E3R7</accession>
<dbReference type="Gene3D" id="3.80.30.20">
    <property type="entry name" value="tm_1862 like domain"/>
    <property type="match status" value="1"/>
</dbReference>
<gene>
    <name evidence="8" type="ORF">Vau01_079170</name>
</gene>
<dbReference type="Proteomes" id="UP000612585">
    <property type="component" value="Unassembled WGS sequence"/>
</dbReference>
<dbReference type="NCBIfam" id="NF033712">
    <property type="entry name" value="B12_rSAM_KedN5"/>
    <property type="match status" value="1"/>
</dbReference>
<feature type="domain" description="Radical SAM core" evidence="7">
    <location>
        <begin position="190"/>
        <end position="434"/>
    </location>
</feature>
<keyword evidence="4" id="KW-0408">Iron</keyword>
<evidence type="ECO:0008006" key="10">
    <source>
        <dbReference type="Google" id="ProtNLM"/>
    </source>
</evidence>
<comment type="cofactor">
    <cofactor evidence="1">
        <name>[4Fe-4S] cluster</name>
        <dbReference type="ChEBI" id="CHEBI:49883"/>
    </cofactor>
</comment>
<evidence type="ECO:0000256" key="4">
    <source>
        <dbReference type="ARBA" id="ARBA00023004"/>
    </source>
</evidence>
<dbReference type="GO" id="GO:0046872">
    <property type="term" value="F:metal ion binding"/>
    <property type="evidence" value="ECO:0007669"/>
    <property type="project" value="UniProtKB-KW"/>
</dbReference>
<dbReference type="Gene3D" id="3.40.50.280">
    <property type="entry name" value="Cobalamin-binding domain"/>
    <property type="match status" value="1"/>
</dbReference>
<keyword evidence="5" id="KW-0411">Iron-sulfur</keyword>
<dbReference type="GO" id="GO:0005829">
    <property type="term" value="C:cytosol"/>
    <property type="evidence" value="ECO:0007669"/>
    <property type="project" value="TreeGrafter"/>
</dbReference>
<dbReference type="CDD" id="cd01335">
    <property type="entry name" value="Radical_SAM"/>
    <property type="match status" value="1"/>
</dbReference>
<comment type="caution">
    <text evidence="8">The sequence shown here is derived from an EMBL/GenBank/DDBJ whole genome shotgun (WGS) entry which is preliminary data.</text>
</comment>
<dbReference type="InterPro" id="IPR051198">
    <property type="entry name" value="BchE-like"/>
</dbReference>
<dbReference type="InterPro" id="IPR006638">
    <property type="entry name" value="Elp3/MiaA/NifB-like_rSAM"/>
</dbReference>
<dbReference type="SFLD" id="SFLDF00436">
    <property type="entry name" value="pactamycin_C-methyltransferase"/>
    <property type="match status" value="1"/>
</dbReference>
<dbReference type="PROSITE" id="PS51918">
    <property type="entry name" value="RADICAL_SAM"/>
    <property type="match status" value="1"/>
</dbReference>
<dbReference type="SFLD" id="SFLDG01123">
    <property type="entry name" value="methyltransferase_(Class_B)"/>
    <property type="match status" value="2"/>
</dbReference>
<evidence type="ECO:0000313" key="9">
    <source>
        <dbReference type="Proteomes" id="UP000612585"/>
    </source>
</evidence>
<proteinExistence type="predicted"/>
<evidence type="ECO:0000256" key="3">
    <source>
        <dbReference type="ARBA" id="ARBA00022723"/>
    </source>
</evidence>
<dbReference type="InterPro" id="IPR006158">
    <property type="entry name" value="Cobalamin-bd"/>
</dbReference>
<dbReference type="InterPro" id="IPR034466">
    <property type="entry name" value="Methyltransferase_Class_B"/>
</dbReference>
<reference evidence="8" key="1">
    <citation type="submission" date="2021-01" db="EMBL/GenBank/DDBJ databases">
        <title>Whole genome shotgun sequence of Virgisporangium aurantiacum NBRC 16421.</title>
        <authorList>
            <person name="Komaki H."/>
            <person name="Tamura T."/>
        </authorList>
    </citation>
    <scope>NUCLEOTIDE SEQUENCE</scope>
    <source>
        <strain evidence="8">NBRC 16421</strain>
    </source>
</reference>
<dbReference type="SFLD" id="SFLDG01082">
    <property type="entry name" value="B12-binding_domain_containing"/>
    <property type="match status" value="2"/>
</dbReference>
<sequence length="632" mass="71358">MLEVRLVQQGAWDMPLDSMPLAAGYLKATLDADQDLAAEVHSSIRNFRGGEALTDMAATLFRHGAPDVLAFSVLGWNYRNFGCLAETFKQLNPRGVVVFGGNHVAYQAERVFRDFPVVDVVVNGEGEFIFRDLVTYLLEHPGELQPAGVQGLSYRLPDGSVHTTPDRERIADLDIIPSPFLARSFPMTDHAGRFRYDVALMETNRGCPYKCAFCYWGGAVGQKVRAFSPDRLAEELDIFGFHQVPTVVLCDANFGLLETDETFVETLIKTRERHGFPRALETSWAKNKSARFAKIVSELKRHGFKSSFTLALQTLDDQALTDMARKNMRVNQWESLVTWLAEEGLDCYAELIWGAPGETPQSFLDGYDRLAARVSRIAVYPLLLLPNTSYTERRDQHGFVTIRGESDDFEYVLANRSATLTEHLAMQRFVFWARVLGENQYLRHVWQPVRDLTGRTQSELIRSLVDAFEAATDPVVVEFRERIPVLAESPAIAAALRALFTRPELEEVIQAWWRDEMVPSFPSAWRVFAHELYVYEASCRPRYVLPGEQPPPGWRLSDVDGEPTYVSEPRRFSSDLARAVAEWAGPQTRPPAREPVEYVFHARPGFFEHIDNHETGAHYQGLPIAVTAPVAA</sequence>
<keyword evidence="2" id="KW-0949">S-adenosyl-L-methionine</keyword>
<dbReference type="GO" id="GO:0031419">
    <property type="term" value="F:cobalamin binding"/>
    <property type="evidence" value="ECO:0007669"/>
    <property type="project" value="InterPro"/>
</dbReference>
<dbReference type="SMART" id="SM00729">
    <property type="entry name" value="Elp3"/>
    <property type="match status" value="1"/>
</dbReference>
<dbReference type="SFLD" id="SFLDF00317">
    <property type="entry name" value="thioacetal_methlytransferase"/>
    <property type="match status" value="1"/>
</dbReference>
<dbReference type="InterPro" id="IPR023404">
    <property type="entry name" value="rSAM_horseshoe"/>
</dbReference>
<dbReference type="PANTHER" id="PTHR43409">
    <property type="entry name" value="ANAEROBIC MAGNESIUM-PROTOPORPHYRIN IX MONOMETHYL ESTER CYCLASE-RELATED"/>
    <property type="match status" value="1"/>
</dbReference>
<evidence type="ECO:0000256" key="1">
    <source>
        <dbReference type="ARBA" id="ARBA00001966"/>
    </source>
</evidence>
<feature type="domain" description="B12-binding" evidence="6">
    <location>
        <begin position="6"/>
        <end position="144"/>
    </location>
</feature>
<evidence type="ECO:0000256" key="2">
    <source>
        <dbReference type="ARBA" id="ARBA00022691"/>
    </source>
</evidence>
<dbReference type="Pfam" id="PF04055">
    <property type="entry name" value="Radical_SAM"/>
    <property type="match status" value="1"/>
</dbReference>
<name>A0A8J4E3R7_9ACTN</name>
<dbReference type="Pfam" id="PF02310">
    <property type="entry name" value="B12-binding"/>
    <property type="match status" value="1"/>
</dbReference>
<dbReference type="AlphaFoldDB" id="A0A8J4E3R7"/>
<dbReference type="GO" id="GO:0051536">
    <property type="term" value="F:iron-sulfur cluster binding"/>
    <property type="evidence" value="ECO:0007669"/>
    <property type="project" value="UniProtKB-KW"/>
</dbReference>
<dbReference type="SUPFAM" id="SSF102114">
    <property type="entry name" value="Radical SAM enzymes"/>
    <property type="match status" value="1"/>
</dbReference>
<dbReference type="RefSeq" id="WP_204004644.1">
    <property type="nucleotide sequence ID" value="NZ_BOPG01000053.1"/>
</dbReference>
<evidence type="ECO:0000259" key="7">
    <source>
        <dbReference type="PROSITE" id="PS51918"/>
    </source>
</evidence>
<evidence type="ECO:0000313" key="8">
    <source>
        <dbReference type="EMBL" id="GIJ60401.1"/>
    </source>
</evidence>
<organism evidence="8 9">
    <name type="scientific">Virgisporangium aurantiacum</name>
    <dbReference type="NCBI Taxonomy" id="175570"/>
    <lineage>
        <taxon>Bacteria</taxon>
        <taxon>Bacillati</taxon>
        <taxon>Actinomycetota</taxon>
        <taxon>Actinomycetes</taxon>
        <taxon>Micromonosporales</taxon>
        <taxon>Micromonosporaceae</taxon>
        <taxon>Virgisporangium</taxon>
    </lineage>
</organism>